<dbReference type="EMBL" id="RBNJ01006969">
    <property type="protein sequence ID" value="RUS28211.1"/>
    <property type="molecule type" value="Genomic_DNA"/>
</dbReference>
<sequence>MIMKPAYRLSSVPQPAAFLPANFRSPLFRMSQEIEGVFNSENTCKPKLFSFEDEVEQSSNGVDVLHVIDVKNVGRSSSPSIERDVKERRYLCNAVQVVLKIGALSFLSPVPVVMCSRYHGAPTNRVSSGDPERDRQYRRHRFCTL</sequence>
<comment type="caution">
    <text evidence="1">The sequence shown here is derived from an EMBL/GenBank/DDBJ whole genome shotgun (WGS) entry which is preliminary data.</text>
</comment>
<evidence type="ECO:0000313" key="2">
    <source>
        <dbReference type="Proteomes" id="UP000274822"/>
    </source>
</evidence>
<name>A0A433QF35_9FUNG</name>
<keyword evidence="2" id="KW-1185">Reference proteome</keyword>
<organism evidence="1 2">
    <name type="scientific">Jimgerdemannia flammicorona</name>
    <dbReference type="NCBI Taxonomy" id="994334"/>
    <lineage>
        <taxon>Eukaryota</taxon>
        <taxon>Fungi</taxon>
        <taxon>Fungi incertae sedis</taxon>
        <taxon>Mucoromycota</taxon>
        <taxon>Mucoromycotina</taxon>
        <taxon>Endogonomycetes</taxon>
        <taxon>Endogonales</taxon>
        <taxon>Endogonaceae</taxon>
        <taxon>Jimgerdemannia</taxon>
    </lineage>
</organism>
<gene>
    <name evidence="1" type="ORF">BC938DRAFT_482151</name>
</gene>
<accession>A0A433QF35</accession>
<reference evidence="1 2" key="1">
    <citation type="journal article" date="2018" name="New Phytol.">
        <title>Phylogenomics of Endogonaceae and evolution of mycorrhizas within Mucoromycota.</title>
        <authorList>
            <person name="Chang Y."/>
            <person name="Desiro A."/>
            <person name="Na H."/>
            <person name="Sandor L."/>
            <person name="Lipzen A."/>
            <person name="Clum A."/>
            <person name="Barry K."/>
            <person name="Grigoriev I.V."/>
            <person name="Martin F.M."/>
            <person name="Stajich J.E."/>
            <person name="Smith M.E."/>
            <person name="Bonito G."/>
            <person name="Spatafora J.W."/>
        </authorList>
    </citation>
    <scope>NUCLEOTIDE SEQUENCE [LARGE SCALE GENOMIC DNA]</scope>
    <source>
        <strain evidence="1 2">AD002</strain>
    </source>
</reference>
<proteinExistence type="predicted"/>
<dbReference type="Proteomes" id="UP000274822">
    <property type="component" value="Unassembled WGS sequence"/>
</dbReference>
<evidence type="ECO:0000313" key="1">
    <source>
        <dbReference type="EMBL" id="RUS28211.1"/>
    </source>
</evidence>
<dbReference type="AlphaFoldDB" id="A0A433QF35"/>
<protein>
    <submittedName>
        <fullName evidence="1">Uncharacterized protein</fullName>
    </submittedName>
</protein>